<dbReference type="PANTHER" id="PTHR42194">
    <property type="entry name" value="UPF0276 PROTEIN HI_1600"/>
    <property type="match status" value="1"/>
</dbReference>
<reference evidence="1 2" key="2">
    <citation type="journal article" date="2011" name="J. Bacteriol.">
        <title>Genomes of three methylotrophs from a single niche uncover genetic and metabolic divergence of Methylophilaceae.</title>
        <authorList>
            <person name="Lapidus A."/>
            <person name="Clum A."/>
            <person name="Labutti K."/>
            <person name="Kaluzhnaya M.G."/>
            <person name="Lim S."/>
            <person name="Beck D.A."/>
            <person name="Glavina Del Rio T."/>
            <person name="Nolan M."/>
            <person name="Mavromatis K."/>
            <person name="Huntemann M."/>
            <person name="Lucas S."/>
            <person name="Lidstrom M.E."/>
            <person name="Ivanova N."/>
            <person name="Chistoserdova L."/>
        </authorList>
    </citation>
    <scope>NUCLEOTIDE SEQUENCE [LARGE SCALE GENOMIC DNA]</scope>
    <source>
        <strain evidence="1 2">301</strain>
    </source>
</reference>
<dbReference type="KEGG" id="meh:M301_2385"/>
<organism evidence="1 2">
    <name type="scientific">Methylotenera versatilis (strain 301)</name>
    <dbReference type="NCBI Taxonomy" id="666681"/>
    <lineage>
        <taxon>Bacteria</taxon>
        <taxon>Pseudomonadati</taxon>
        <taxon>Pseudomonadota</taxon>
        <taxon>Betaproteobacteria</taxon>
        <taxon>Nitrosomonadales</taxon>
        <taxon>Methylophilaceae</taxon>
        <taxon>Methylotenera</taxon>
    </lineage>
</organism>
<dbReference type="EMBL" id="CP002056">
    <property type="protein sequence ID" value="ADI30748.1"/>
    <property type="molecule type" value="Genomic_DNA"/>
</dbReference>
<dbReference type="AlphaFoldDB" id="D7DM54"/>
<dbReference type="eggNOG" id="COG3220">
    <property type="taxonomic scope" value="Bacteria"/>
</dbReference>
<evidence type="ECO:0000313" key="2">
    <source>
        <dbReference type="Proteomes" id="UP000000383"/>
    </source>
</evidence>
<evidence type="ECO:0000313" key="1">
    <source>
        <dbReference type="EMBL" id="ADI30748.1"/>
    </source>
</evidence>
<proteinExistence type="predicted"/>
<dbReference type="OrthoDB" id="9763101at2"/>
<reference evidence="2" key="1">
    <citation type="submission" date="2010-05" db="EMBL/GenBank/DDBJ databases">
        <title>Complete sequence of Methylotenera sp. 301.</title>
        <authorList>
            <person name="Lucas S."/>
            <person name="Copeland A."/>
            <person name="Lapidus A."/>
            <person name="Cheng J.-F."/>
            <person name="Bruce D."/>
            <person name="Goodwin L."/>
            <person name="Pitluck S."/>
            <person name="Clum A."/>
            <person name="Land M."/>
            <person name="Hauser L."/>
            <person name="Kyrpides N."/>
            <person name="Ivanova N."/>
            <person name="Chistoservova L."/>
            <person name="Kalyuzhnaya M."/>
            <person name="Woyke T."/>
        </authorList>
    </citation>
    <scope>NUCLEOTIDE SEQUENCE [LARGE SCALE GENOMIC DNA]</scope>
    <source>
        <strain evidence="2">301</strain>
    </source>
</reference>
<dbReference type="STRING" id="666681.M301_2385"/>
<dbReference type="InterPro" id="IPR007801">
    <property type="entry name" value="MbnB/TglH/ChrH"/>
</dbReference>
<dbReference type="HOGENOM" id="CLU_064263_0_0_4"/>
<dbReference type="PANTHER" id="PTHR42194:SF1">
    <property type="entry name" value="UPF0276 PROTEIN HI_1600"/>
    <property type="match status" value="1"/>
</dbReference>
<protein>
    <submittedName>
        <fullName evidence="1">Uncharacterized protein</fullName>
    </submittedName>
</protein>
<gene>
    <name evidence="1" type="ordered locus">M301_2385</name>
</gene>
<sequence length="299" mass="33547">MFNQTGSRINGVGLGLKRELIPQIQAAYGDNIIANLNFVEIAPENWIEIGGKAAKQLDWFAKRYPIVCHGLCLSLGGLAPLDTNFLNQVKQFLQQYQIPLYTEHLSYSTDGYKGQQGYLYDLLPIPFTEEAVHYVAKRIRQTQDILGQRIAIENASFYVQAPISSMDELTFIKAVLIEADCLLHLDINNIYVNSVNFGHVLSDGLKADPIKIAQEFLRGIPGERIVYAHMAGHYQQAPDLLIDTHGADVIDPVWALLEEAYQLFGAFPTCLERDNNIPPLSVLMREVNKIADFQQLAKT</sequence>
<dbReference type="RefSeq" id="WP_013149056.1">
    <property type="nucleotide sequence ID" value="NC_014207.1"/>
</dbReference>
<dbReference type="Gene3D" id="3.20.20.150">
    <property type="entry name" value="Divalent-metal-dependent TIM barrel enzymes"/>
    <property type="match status" value="1"/>
</dbReference>
<accession>D7DM54</accession>
<dbReference type="SUPFAM" id="SSF51658">
    <property type="entry name" value="Xylose isomerase-like"/>
    <property type="match status" value="1"/>
</dbReference>
<dbReference type="Proteomes" id="UP000000383">
    <property type="component" value="Chromosome"/>
</dbReference>
<dbReference type="NCBIfam" id="NF003818">
    <property type="entry name" value="PRK05409.1"/>
    <property type="match status" value="1"/>
</dbReference>
<dbReference type="Pfam" id="PF05114">
    <property type="entry name" value="MbnB_TglH_ChrH"/>
    <property type="match status" value="1"/>
</dbReference>
<dbReference type="InterPro" id="IPR036237">
    <property type="entry name" value="Xyl_isomerase-like_sf"/>
</dbReference>
<keyword evidence="2" id="KW-1185">Reference proteome</keyword>
<name>D7DM54_METV0</name>